<dbReference type="OrthoDB" id="9770388at2"/>
<sequence length="373" mass="38068">MARARDHGIVIGDLPPGPLNSITDVAGVRVGHATLVSGSGPRKPGNGPVRTGVTVIIPGEAPWDRPMFAAPHRLNGNGELTGQQWVAESGQLTSYIGLTNTHSVGVVRDALIAHEKSVRGDEFFFSLPVVGETCDGILNDLNGFHVRPEHVEAAIAAADGGPVQEGAVGGGTGMIAHGYKGGIGTSSRVVGDHTVGVLVQANHGARSRLTIDGVPIGRLLPAPPAAAVMPGQPPEGTGSIIVVVATDAPLIPTQCARLAQRSALGIARTGGAGENGSGDIAFCFATGNRMAGDFAATPGPDVAEVKVLANRLIDGLFYAAIEATEEAIINAMFGAETMEGPTGFVATALPRDDTAKLVNRYRAEAAEAGTGNR</sequence>
<protein>
    <submittedName>
        <fullName evidence="2">Peptidase S58 DmpA (D-aminopeptidase)</fullName>
        <ecNumber evidence="2">3.4.11.19</ecNumber>
    </submittedName>
</protein>
<dbReference type="AlphaFoldDB" id="A0A3S5EHW3"/>
<keyword evidence="2" id="KW-0031">Aminopeptidase</keyword>
<gene>
    <name evidence="2" type="ORF">NCTC10485_00241</name>
</gene>
<keyword evidence="2" id="KW-0645">Protease</keyword>
<dbReference type="PANTHER" id="PTHR36512:SF3">
    <property type="entry name" value="BLR5678 PROTEIN"/>
    <property type="match status" value="1"/>
</dbReference>
<dbReference type="Pfam" id="PF03576">
    <property type="entry name" value="Peptidase_S58"/>
    <property type="match status" value="1"/>
</dbReference>
<reference evidence="2 3" key="1">
    <citation type="submission" date="2018-12" db="EMBL/GenBank/DDBJ databases">
        <authorList>
            <consortium name="Pathogen Informatics"/>
        </authorList>
    </citation>
    <scope>NUCLEOTIDE SEQUENCE [LARGE SCALE GENOMIC DNA]</scope>
    <source>
        <strain evidence="2 3">NCTC10485</strain>
    </source>
</reference>
<dbReference type="GO" id="GO:0004177">
    <property type="term" value="F:aminopeptidase activity"/>
    <property type="evidence" value="ECO:0007669"/>
    <property type="project" value="UniProtKB-KW"/>
</dbReference>
<name>A0A3S5EHW3_MYCCI</name>
<dbReference type="InterPro" id="IPR016117">
    <property type="entry name" value="ArgJ-like_dom_sf"/>
</dbReference>
<dbReference type="InterPro" id="IPR005321">
    <property type="entry name" value="Peptidase_S58_DmpA"/>
</dbReference>
<dbReference type="EC" id="3.4.11.19" evidence="2"/>
<proteinExistence type="inferred from homology"/>
<evidence type="ECO:0000313" key="3">
    <source>
        <dbReference type="Proteomes" id="UP000282551"/>
    </source>
</evidence>
<dbReference type="RefSeq" id="WP_126332069.1">
    <property type="nucleotide sequence ID" value="NZ_AP022604.1"/>
</dbReference>
<evidence type="ECO:0000256" key="1">
    <source>
        <dbReference type="ARBA" id="ARBA00007068"/>
    </source>
</evidence>
<dbReference type="SUPFAM" id="SSF56266">
    <property type="entry name" value="DmpA/ArgJ-like"/>
    <property type="match status" value="1"/>
</dbReference>
<keyword evidence="3" id="KW-1185">Reference proteome</keyword>
<dbReference type="PANTHER" id="PTHR36512">
    <property type="entry name" value="D-AMINOPEPTIDASE"/>
    <property type="match status" value="1"/>
</dbReference>
<dbReference type="CDD" id="cd02253">
    <property type="entry name" value="DmpA"/>
    <property type="match status" value="1"/>
</dbReference>
<evidence type="ECO:0000313" key="2">
    <source>
        <dbReference type="EMBL" id="VEG44661.1"/>
    </source>
</evidence>
<organism evidence="2 3">
    <name type="scientific">Mycolicibacterium chitae</name>
    <name type="common">Mycobacterium chitae</name>
    <dbReference type="NCBI Taxonomy" id="1792"/>
    <lineage>
        <taxon>Bacteria</taxon>
        <taxon>Bacillati</taxon>
        <taxon>Actinomycetota</taxon>
        <taxon>Actinomycetes</taxon>
        <taxon>Mycobacteriales</taxon>
        <taxon>Mycobacteriaceae</taxon>
        <taxon>Mycolicibacterium</taxon>
    </lineage>
</organism>
<dbReference type="Proteomes" id="UP000282551">
    <property type="component" value="Chromosome"/>
</dbReference>
<keyword evidence="2" id="KW-0378">Hydrolase</keyword>
<dbReference type="EMBL" id="LR134355">
    <property type="protein sequence ID" value="VEG44661.1"/>
    <property type="molecule type" value="Genomic_DNA"/>
</dbReference>
<comment type="similarity">
    <text evidence="1">Belongs to the peptidase S58 family.</text>
</comment>
<dbReference type="Gene3D" id="3.60.70.12">
    <property type="entry name" value="L-amino peptidase D-ALA esterase/amidase"/>
    <property type="match status" value="1"/>
</dbReference>
<accession>A0A3S5EHW3</accession>